<comment type="subunit">
    <text evidence="16">Single-chain monomer with multiple functions.</text>
</comment>
<evidence type="ECO:0000256" key="9">
    <source>
        <dbReference type="ARBA" id="ARBA00022801"/>
    </source>
</evidence>
<dbReference type="Gene3D" id="3.30.70.370">
    <property type="match status" value="1"/>
</dbReference>
<dbReference type="InterPro" id="IPR054690">
    <property type="entry name" value="DNA_polI_exonuclease"/>
</dbReference>
<dbReference type="AlphaFoldDB" id="A0A099I735"/>
<evidence type="ECO:0000313" key="21">
    <source>
        <dbReference type="Proteomes" id="UP000030008"/>
    </source>
</evidence>
<dbReference type="PROSITE" id="PS00447">
    <property type="entry name" value="DNA_POLYMERASE_A"/>
    <property type="match status" value="1"/>
</dbReference>
<dbReference type="SMART" id="SM00475">
    <property type="entry name" value="53EXOc"/>
    <property type="match status" value="1"/>
</dbReference>
<comment type="similarity">
    <text evidence="1 16">Belongs to the DNA polymerase type-A family.</text>
</comment>
<dbReference type="InterPro" id="IPR019760">
    <property type="entry name" value="DNA-dir_DNA_pol_A_CS"/>
</dbReference>
<dbReference type="GO" id="GO:0008408">
    <property type="term" value="F:3'-5' exonuclease activity"/>
    <property type="evidence" value="ECO:0007669"/>
    <property type="project" value="InterPro"/>
</dbReference>
<evidence type="ECO:0000256" key="8">
    <source>
        <dbReference type="ARBA" id="ARBA00022763"/>
    </source>
</evidence>
<evidence type="ECO:0000256" key="10">
    <source>
        <dbReference type="ARBA" id="ARBA00022839"/>
    </source>
</evidence>
<dbReference type="GO" id="GO:0003677">
    <property type="term" value="F:DNA binding"/>
    <property type="evidence" value="ECO:0007669"/>
    <property type="project" value="UniProtKB-UniRule"/>
</dbReference>
<comment type="catalytic activity">
    <reaction evidence="14 16">
        <text>DNA(n) + a 2'-deoxyribonucleoside 5'-triphosphate = DNA(n+1) + diphosphate</text>
        <dbReference type="Rhea" id="RHEA:22508"/>
        <dbReference type="Rhea" id="RHEA-COMP:17339"/>
        <dbReference type="Rhea" id="RHEA-COMP:17340"/>
        <dbReference type="ChEBI" id="CHEBI:33019"/>
        <dbReference type="ChEBI" id="CHEBI:61560"/>
        <dbReference type="ChEBI" id="CHEBI:173112"/>
        <dbReference type="EC" id="2.7.7.7"/>
    </reaction>
</comment>
<feature type="domain" description="3'-5' exonuclease" evidence="17">
    <location>
        <begin position="294"/>
        <end position="457"/>
    </location>
</feature>
<dbReference type="InterPro" id="IPR018320">
    <property type="entry name" value="DNA_polymerase_1"/>
</dbReference>
<protein>
    <recommendedName>
        <fullName evidence="3 15">DNA polymerase I</fullName>
        <ecNumber evidence="2 15">2.7.7.7</ecNumber>
    </recommendedName>
</protein>
<evidence type="ECO:0000256" key="3">
    <source>
        <dbReference type="ARBA" id="ARBA00020311"/>
    </source>
</evidence>
<dbReference type="Pfam" id="PF01367">
    <property type="entry name" value="5_3_exonuc"/>
    <property type="match status" value="1"/>
</dbReference>
<keyword evidence="11 16" id="KW-0239">DNA-directed DNA polymerase</keyword>
<accession>A0A099I735</accession>
<evidence type="ECO:0000256" key="16">
    <source>
        <dbReference type="RuleBase" id="RU004460"/>
    </source>
</evidence>
<evidence type="ECO:0000256" key="12">
    <source>
        <dbReference type="ARBA" id="ARBA00023125"/>
    </source>
</evidence>
<dbReference type="InterPro" id="IPR001098">
    <property type="entry name" value="DNA-dir_DNA_pol_A_palm_dom"/>
</dbReference>
<evidence type="ECO:0000256" key="13">
    <source>
        <dbReference type="ARBA" id="ARBA00023204"/>
    </source>
</evidence>
<keyword evidence="7" id="KW-0540">Nuclease</keyword>
<dbReference type="NCBIfam" id="TIGR00593">
    <property type="entry name" value="pola"/>
    <property type="match status" value="1"/>
</dbReference>
<dbReference type="InterPro" id="IPR002562">
    <property type="entry name" value="3'-5'_exonuclease_dom"/>
</dbReference>
<dbReference type="SMART" id="SM00482">
    <property type="entry name" value="POLAc"/>
    <property type="match status" value="1"/>
</dbReference>
<dbReference type="Gene3D" id="1.20.1060.10">
    <property type="entry name" value="Taq DNA Polymerase, Chain T, domain 4"/>
    <property type="match status" value="1"/>
</dbReference>
<evidence type="ECO:0000256" key="2">
    <source>
        <dbReference type="ARBA" id="ARBA00012417"/>
    </source>
</evidence>
<dbReference type="SMART" id="SM00279">
    <property type="entry name" value="HhH2"/>
    <property type="match status" value="1"/>
</dbReference>
<dbReference type="RefSeq" id="WP_044905137.1">
    <property type="nucleotide sequence ID" value="NZ_JQIF01000040.1"/>
</dbReference>
<dbReference type="InterPro" id="IPR036397">
    <property type="entry name" value="RNaseH_sf"/>
</dbReference>
<dbReference type="Gene3D" id="1.10.150.20">
    <property type="entry name" value="5' to 3' exonuclease, C-terminal subdomain"/>
    <property type="match status" value="2"/>
</dbReference>
<dbReference type="CDD" id="cd06140">
    <property type="entry name" value="DNA_polA_I_Bacillus_like_exo"/>
    <property type="match status" value="1"/>
</dbReference>
<dbReference type="CDD" id="cd09898">
    <property type="entry name" value="H3TH_53EXO"/>
    <property type="match status" value="1"/>
</dbReference>
<dbReference type="InterPro" id="IPR020045">
    <property type="entry name" value="DNA_polI_H3TH"/>
</dbReference>
<feature type="domain" description="5'-3' exonuclease" evidence="18">
    <location>
        <begin position="2"/>
        <end position="261"/>
    </location>
</feature>
<dbReference type="Pfam" id="PF22619">
    <property type="entry name" value="DNA_polI_exo1"/>
    <property type="match status" value="1"/>
</dbReference>
<dbReference type="PANTHER" id="PTHR10133:SF27">
    <property type="entry name" value="DNA POLYMERASE NU"/>
    <property type="match status" value="1"/>
</dbReference>
<dbReference type="Gene3D" id="3.30.420.10">
    <property type="entry name" value="Ribonuclease H-like superfamily/Ribonuclease H"/>
    <property type="match status" value="1"/>
</dbReference>
<dbReference type="SUPFAM" id="SSF47807">
    <property type="entry name" value="5' to 3' exonuclease, C-terminal subdomain"/>
    <property type="match status" value="1"/>
</dbReference>
<keyword evidence="9" id="KW-0378">Hydrolase</keyword>
<dbReference type="NCBIfam" id="NF011547">
    <property type="entry name" value="PRK14976.1-4"/>
    <property type="match status" value="1"/>
</dbReference>
<dbReference type="Gene3D" id="3.40.50.1010">
    <property type="entry name" value="5'-nuclease"/>
    <property type="match status" value="1"/>
</dbReference>
<sequence length="861" mass="97933">MKKLLLIDGNSMLFRAYYATVYGRMMKTSNGVPTNAVYGFITMINKALSMVEPDAVLVAWDAGKPTFRHETYTEYKGTRKELDQELIVQFPIAREFLDAYGMKRYECEGIEADDIIGSMAKKYPDVEIHILSSDRDLLQLIDPTTDVYLMKKGITEMEVMDEAKLKESMGIVPSQIIDLKALMGDTADNIPGVKGIGEKTALKLLSEYETVDNVYAHIDEIKGKLKEKLETDKEKAFLSKYLATIKVDAEIPLPFADMMLKEPGEELHDFFVKYEMKSFVKETMDTREVKKEGSRTIVKQISPDLLQDGALVYANVDNESYYDAQLYGFAISLQDRTEYIELSDALQNTAFLEWLKEENGKAVYDAKNFYHALHKNNIPFADVTFDVMIAAFLVDGTLSDYDKLAEKYQFDRSLLKDDVFGKKGKGKLVDSDEAARYAMAQADYLQDLVAKLDTALREMEMKELFTTIEMPLTHVLYAMEKEGVVTSLSTLDEIAKATSDKIDALSAKIYEIAGMEFNINSPKQLAGILYDELGLKAGKKRSTAADVLEKLASQHPIIPLLLEHRKYQKIYSTYAVGLSKHVLKDGKIHTIFNQIQTQTGRLSSSEPNLQNISVRDEEGKEIRKAFVASEGHVLLSADYSQIELRMLAHMANEEVMIDAFNHGIDIHTKTAMQIFDVEHDAVDANMRRSAKTVNFGIVYGQSDFGLSEQLGITRKEAHAFIDKYFASYPNIKSFMDTTIAFCEEHGYVKTLFNRRRYIKEISDKNYMMREFGKRAAMNAPIQGSAADLIKLAMIHIYKKMQEEQVKSRMILQIHDELIFDVWEEELEQMRTIVEEGMQHAMKLRVPLIAEANIGRTWYDAK</sequence>
<evidence type="ECO:0000259" key="17">
    <source>
        <dbReference type="SMART" id="SM00474"/>
    </source>
</evidence>
<organism evidence="20 21">
    <name type="scientific">Clostridium innocuum</name>
    <dbReference type="NCBI Taxonomy" id="1522"/>
    <lineage>
        <taxon>Bacteria</taxon>
        <taxon>Bacillati</taxon>
        <taxon>Bacillota</taxon>
        <taxon>Clostridia</taxon>
        <taxon>Eubacteriales</taxon>
        <taxon>Clostridiaceae</taxon>
        <taxon>Clostridium</taxon>
    </lineage>
</organism>
<gene>
    <name evidence="16" type="primary">polA</name>
    <name evidence="20" type="ORF">CIAN88_09245</name>
</gene>
<dbReference type="SUPFAM" id="SSF53098">
    <property type="entry name" value="Ribonuclease H-like"/>
    <property type="match status" value="1"/>
</dbReference>
<dbReference type="InterPro" id="IPR008918">
    <property type="entry name" value="HhH2"/>
</dbReference>
<keyword evidence="6 16" id="KW-0235">DNA replication</keyword>
<dbReference type="EMBL" id="JQIF01000040">
    <property type="protein sequence ID" value="KGJ53351.1"/>
    <property type="molecule type" value="Genomic_DNA"/>
</dbReference>
<name>A0A099I735_CLOIN</name>
<evidence type="ECO:0000256" key="4">
    <source>
        <dbReference type="ARBA" id="ARBA00022679"/>
    </source>
</evidence>
<dbReference type="PRINTS" id="PR00868">
    <property type="entry name" value="DNAPOLI"/>
</dbReference>
<evidence type="ECO:0000256" key="1">
    <source>
        <dbReference type="ARBA" id="ARBA00007705"/>
    </source>
</evidence>
<dbReference type="InterPro" id="IPR036279">
    <property type="entry name" value="5-3_exonuclease_C_sf"/>
</dbReference>
<dbReference type="InterPro" id="IPR012337">
    <property type="entry name" value="RNaseH-like_sf"/>
</dbReference>
<dbReference type="GO" id="GO:0003887">
    <property type="term" value="F:DNA-directed DNA polymerase activity"/>
    <property type="evidence" value="ECO:0007669"/>
    <property type="project" value="UniProtKB-UniRule"/>
</dbReference>
<dbReference type="FunFam" id="1.10.150.20:FF:000002">
    <property type="entry name" value="DNA polymerase I"/>
    <property type="match status" value="1"/>
</dbReference>
<dbReference type="EC" id="2.7.7.7" evidence="2 15"/>
<dbReference type="GO" id="GO:0008409">
    <property type="term" value="F:5'-3' exonuclease activity"/>
    <property type="evidence" value="ECO:0007669"/>
    <property type="project" value="InterPro"/>
</dbReference>
<dbReference type="SUPFAM" id="SSF56672">
    <property type="entry name" value="DNA/RNA polymerases"/>
    <property type="match status" value="1"/>
</dbReference>
<keyword evidence="8 16" id="KW-0227">DNA damage</keyword>
<evidence type="ECO:0000256" key="15">
    <source>
        <dbReference type="NCBIfam" id="TIGR00593"/>
    </source>
</evidence>
<evidence type="ECO:0000259" key="18">
    <source>
        <dbReference type="SMART" id="SM00475"/>
    </source>
</evidence>
<comment type="caution">
    <text evidence="20">The sequence shown here is derived from an EMBL/GenBank/DDBJ whole genome shotgun (WGS) entry which is preliminary data.</text>
</comment>
<keyword evidence="12 16" id="KW-0238">DNA-binding</keyword>
<keyword evidence="13 16" id="KW-0234">DNA repair</keyword>
<reference evidence="20 21" key="1">
    <citation type="submission" date="2014-08" db="EMBL/GenBank/DDBJ databases">
        <title>Clostridium innocuum, an unnegligible vancomycin-resistant pathogen causing extra-intestinal infections.</title>
        <authorList>
            <person name="Feng Y."/>
            <person name="Chiu C.-H."/>
        </authorList>
    </citation>
    <scope>NUCLEOTIDE SEQUENCE [LARGE SCALE GENOMIC DNA]</scope>
    <source>
        <strain evidence="20 21">AN88</strain>
    </source>
</reference>
<dbReference type="InterPro" id="IPR043502">
    <property type="entry name" value="DNA/RNA_pol_sf"/>
</dbReference>
<dbReference type="Proteomes" id="UP000030008">
    <property type="component" value="Unassembled WGS sequence"/>
</dbReference>
<keyword evidence="4 16" id="KW-0808">Transferase</keyword>
<evidence type="ECO:0000256" key="5">
    <source>
        <dbReference type="ARBA" id="ARBA00022695"/>
    </source>
</evidence>
<dbReference type="CDD" id="cd08637">
    <property type="entry name" value="DNA_pol_A_pol_I_C"/>
    <property type="match status" value="1"/>
</dbReference>
<evidence type="ECO:0000256" key="14">
    <source>
        <dbReference type="ARBA" id="ARBA00049244"/>
    </source>
</evidence>
<dbReference type="InterPro" id="IPR020046">
    <property type="entry name" value="5-3_exonucl_a-hlix_arch_N"/>
</dbReference>
<dbReference type="Pfam" id="PF02739">
    <property type="entry name" value="5_3_exonuc_N"/>
    <property type="match status" value="1"/>
</dbReference>
<dbReference type="CDD" id="cd09859">
    <property type="entry name" value="PIN_53EXO"/>
    <property type="match status" value="1"/>
</dbReference>
<evidence type="ECO:0000313" key="20">
    <source>
        <dbReference type="EMBL" id="KGJ53351.1"/>
    </source>
</evidence>
<dbReference type="SUPFAM" id="SSF88723">
    <property type="entry name" value="PIN domain-like"/>
    <property type="match status" value="1"/>
</dbReference>
<dbReference type="GO" id="GO:0006302">
    <property type="term" value="P:double-strand break repair"/>
    <property type="evidence" value="ECO:0007669"/>
    <property type="project" value="TreeGrafter"/>
</dbReference>
<evidence type="ECO:0000259" key="19">
    <source>
        <dbReference type="SMART" id="SM00482"/>
    </source>
</evidence>
<keyword evidence="10" id="KW-0269">Exonuclease</keyword>
<dbReference type="FunFam" id="1.10.150.20:FF:000003">
    <property type="entry name" value="DNA polymerase I"/>
    <property type="match status" value="1"/>
</dbReference>
<evidence type="ECO:0000256" key="6">
    <source>
        <dbReference type="ARBA" id="ARBA00022705"/>
    </source>
</evidence>
<dbReference type="InterPro" id="IPR002421">
    <property type="entry name" value="5-3_exonuclease"/>
</dbReference>
<evidence type="ECO:0000256" key="7">
    <source>
        <dbReference type="ARBA" id="ARBA00022722"/>
    </source>
</evidence>
<dbReference type="SMART" id="SM00474">
    <property type="entry name" value="35EXOc"/>
    <property type="match status" value="1"/>
</dbReference>
<dbReference type="InterPro" id="IPR029060">
    <property type="entry name" value="PIN-like_dom_sf"/>
</dbReference>
<keyword evidence="5 16" id="KW-0548">Nucleotidyltransferase</keyword>
<dbReference type="PANTHER" id="PTHR10133">
    <property type="entry name" value="DNA POLYMERASE I"/>
    <property type="match status" value="1"/>
</dbReference>
<dbReference type="Pfam" id="PF00476">
    <property type="entry name" value="DNA_pol_A"/>
    <property type="match status" value="1"/>
</dbReference>
<dbReference type="InterPro" id="IPR002298">
    <property type="entry name" value="DNA_polymerase_A"/>
</dbReference>
<evidence type="ECO:0000256" key="11">
    <source>
        <dbReference type="ARBA" id="ARBA00022932"/>
    </source>
</evidence>
<dbReference type="GO" id="GO:0006261">
    <property type="term" value="P:DNA-templated DNA replication"/>
    <property type="evidence" value="ECO:0007669"/>
    <property type="project" value="UniProtKB-UniRule"/>
</dbReference>
<dbReference type="NCBIfam" id="NF004397">
    <property type="entry name" value="PRK05755.1"/>
    <property type="match status" value="1"/>
</dbReference>
<proteinExistence type="inferred from homology"/>
<feature type="domain" description="DNA-directed DNA polymerase family A palm" evidence="19">
    <location>
        <begin position="619"/>
        <end position="825"/>
    </location>
</feature>